<dbReference type="Proteomes" id="UP000198662">
    <property type="component" value="Unassembled WGS sequence"/>
</dbReference>
<dbReference type="InterPro" id="IPR054491">
    <property type="entry name" value="MGH1-like_GH"/>
</dbReference>
<dbReference type="Pfam" id="PF22422">
    <property type="entry name" value="MGH1-like_GH"/>
    <property type="match status" value="1"/>
</dbReference>
<sequence length="629" mass="66600">MIPGRQPFLHDAVIALHAPTQAWSRPDGAMTAPIDGLFHGDRRFARGLRIEVEGEAPEAIASHGRGARAVGFDAVLRGLDDGTPDPHLRLARERTVGDGVLDEAVTVASVVDRAVSGVLRLVVEPDFAPLQDVKSGHAAPAAWTAETEGASAAVASGDASFALAADAGAWLVEDGAVVLEWPFAIGPGERAVLHWSVRVSDPGLVVRAATGPAAWAAAPAADLAGVDARLTRWARVALDDLDALRLAFPGHPEDAFLAAGAPWFFTLFGRDSIWAARMMLPVDASIAASTLRVLARLQGKVDDAATEEEPGKIPHELRATAFRMPGEDISLPPLYYGTVDATPLWACLLVDAWRAGMARAEVEALLPHLRAALKWIEAAAAKDGFLSYFDRTGKGLSNQGWKDSGDSIQWRDGRLAKGPIALCEAQGYAHEAAAGAADLLDAFGAGGEAAHWRAWAARLRERFNERFWVATPEGRYPAIALDRDGRAVDALTSNIGHLLGTGIVDAADEELIAGLLVGESMCSGYGVRTMSSGAAGYWPLSYHGGAVWAHDSAIVAHGMARAGRREEAAVVVEGLLDAAEGFGFRMPELHAGFARAERDRPVPYPAACRPQAWSATAALTCLQIARTQD</sequence>
<dbReference type="InterPro" id="IPR012341">
    <property type="entry name" value="6hp_glycosidase-like_sf"/>
</dbReference>
<dbReference type="STRING" id="380244.SAMN05216298_4708"/>
<keyword evidence="4" id="KW-1185">Reference proteome</keyword>
<dbReference type="EMBL" id="FNGF01000008">
    <property type="protein sequence ID" value="SDL66648.1"/>
    <property type="molecule type" value="Genomic_DNA"/>
</dbReference>
<organism evidence="3 4">
    <name type="scientific">Glycomyces sambucus</name>
    <dbReference type="NCBI Taxonomy" id="380244"/>
    <lineage>
        <taxon>Bacteria</taxon>
        <taxon>Bacillati</taxon>
        <taxon>Actinomycetota</taxon>
        <taxon>Actinomycetes</taxon>
        <taxon>Glycomycetales</taxon>
        <taxon>Glycomycetaceae</taxon>
        <taxon>Glycomyces</taxon>
    </lineage>
</organism>
<dbReference type="AlphaFoldDB" id="A0A1G9LXE2"/>
<evidence type="ECO:0000259" key="2">
    <source>
        <dbReference type="Pfam" id="PF22422"/>
    </source>
</evidence>
<evidence type="ECO:0000313" key="3">
    <source>
        <dbReference type="EMBL" id="SDL66648.1"/>
    </source>
</evidence>
<dbReference type="Gene3D" id="1.50.10.10">
    <property type="match status" value="1"/>
</dbReference>
<evidence type="ECO:0000313" key="4">
    <source>
        <dbReference type="Proteomes" id="UP000198662"/>
    </source>
</evidence>
<protein>
    <submittedName>
        <fullName evidence="3">N-terminal domain of (Some) glycogen debranching enzymes</fullName>
    </submittedName>
</protein>
<reference evidence="4" key="1">
    <citation type="submission" date="2016-10" db="EMBL/GenBank/DDBJ databases">
        <authorList>
            <person name="Varghese N."/>
            <person name="Submissions S."/>
        </authorList>
    </citation>
    <scope>NUCLEOTIDE SEQUENCE [LARGE SCALE GENOMIC DNA]</scope>
    <source>
        <strain evidence="4">CGMCC 4.3147</strain>
    </source>
</reference>
<gene>
    <name evidence="3" type="ORF">SAMN05216298_4708</name>
</gene>
<feature type="domain" description="Putative glycogen debranching enzyme N-terminal" evidence="1">
    <location>
        <begin position="17"/>
        <end position="193"/>
    </location>
</feature>
<dbReference type="InterPro" id="IPR032856">
    <property type="entry name" value="GDE_N_bis"/>
</dbReference>
<accession>A0A1G9LXE2</accession>
<dbReference type="GO" id="GO:0005975">
    <property type="term" value="P:carbohydrate metabolic process"/>
    <property type="evidence" value="ECO:0007669"/>
    <property type="project" value="InterPro"/>
</dbReference>
<evidence type="ECO:0000259" key="1">
    <source>
        <dbReference type="Pfam" id="PF14742"/>
    </source>
</evidence>
<name>A0A1G9LXE2_9ACTN</name>
<proteinExistence type="predicted"/>
<dbReference type="OrthoDB" id="9759959at2"/>
<dbReference type="SUPFAM" id="SSF48208">
    <property type="entry name" value="Six-hairpin glycosidases"/>
    <property type="match status" value="1"/>
</dbReference>
<dbReference type="Pfam" id="PF14742">
    <property type="entry name" value="GDE_N_bis"/>
    <property type="match status" value="1"/>
</dbReference>
<dbReference type="InterPro" id="IPR008928">
    <property type="entry name" value="6-hairpin_glycosidase_sf"/>
</dbReference>
<dbReference type="RefSeq" id="WP_091053898.1">
    <property type="nucleotide sequence ID" value="NZ_FNGF01000008.1"/>
</dbReference>
<feature type="domain" description="Mannosylglycerate hydrolase MGH1-like glycoside hydrolase" evidence="2">
    <location>
        <begin position="272"/>
        <end position="579"/>
    </location>
</feature>